<dbReference type="PROSITE" id="PS01131">
    <property type="entry name" value="RRNA_A_DIMETH"/>
    <property type="match status" value="1"/>
</dbReference>
<sequence length="256" mass="28876">MRHSPRKRFGQNFLQDGGVIDQILRSINPQATDNILEIGPGLGALTQPLLRQLDHLLAVEIDRDLQQYLSQLPIAQNKLQLISADALTIDYGQFGTGLRIIGNLPYNISTPLLFHLLQFTPFIKDMYFMLQKEVVDRMAAAPDTKAYGRLSVMLQYRCEVEHLFDVPPEAFDPRPKVDSAIVRLIPYQTPPFDIVEIDVLQKLVTSAFAMRRKTLTNNLKGIISFAQLADLGIDGGRRPEQISVSEYVQLAKFISN</sequence>
<dbReference type="RefSeq" id="WP_045097223.1">
    <property type="nucleotide sequence ID" value="NZ_LN614827.1"/>
</dbReference>
<comment type="catalytic activity">
    <reaction evidence="7">
        <text>adenosine(1518)/adenosine(1519) in 16S rRNA + 4 S-adenosyl-L-methionine = N(6)-dimethyladenosine(1518)/N(6)-dimethyladenosine(1519) in 16S rRNA + 4 S-adenosyl-L-homocysteine + 4 H(+)</text>
        <dbReference type="Rhea" id="RHEA:19609"/>
        <dbReference type="Rhea" id="RHEA-COMP:10232"/>
        <dbReference type="Rhea" id="RHEA-COMP:10233"/>
        <dbReference type="ChEBI" id="CHEBI:15378"/>
        <dbReference type="ChEBI" id="CHEBI:57856"/>
        <dbReference type="ChEBI" id="CHEBI:59789"/>
        <dbReference type="ChEBI" id="CHEBI:74411"/>
        <dbReference type="ChEBI" id="CHEBI:74493"/>
        <dbReference type="EC" id="2.1.1.182"/>
    </reaction>
</comment>
<evidence type="ECO:0000313" key="10">
    <source>
        <dbReference type="EMBL" id="CEG59022.1"/>
    </source>
</evidence>
<dbReference type="OrthoDB" id="9814755at2"/>
<gene>
    <name evidence="7" type="primary">rsmA</name>
    <name evidence="7" type="synonym">ksgA</name>
    <name evidence="10" type="ORF">LFA_3697</name>
</gene>
<dbReference type="EMBL" id="LN614827">
    <property type="protein sequence ID" value="CEG59022.1"/>
    <property type="molecule type" value="Genomic_DNA"/>
</dbReference>
<proteinExistence type="inferred from homology"/>
<dbReference type="GO" id="GO:0005829">
    <property type="term" value="C:cytosol"/>
    <property type="evidence" value="ECO:0007669"/>
    <property type="project" value="TreeGrafter"/>
</dbReference>
<dbReference type="InterPro" id="IPR029063">
    <property type="entry name" value="SAM-dependent_MTases_sf"/>
</dbReference>
<dbReference type="STRING" id="1212491.LFA_3697"/>
<accession>A0A098GAL5</accession>
<evidence type="ECO:0000256" key="4">
    <source>
        <dbReference type="ARBA" id="ARBA00022679"/>
    </source>
</evidence>
<reference evidence="11" key="1">
    <citation type="submission" date="2014-09" db="EMBL/GenBank/DDBJ databases">
        <authorList>
            <person name="Gomez-Valero L."/>
        </authorList>
    </citation>
    <scope>NUCLEOTIDE SEQUENCE [LARGE SCALE GENOMIC DNA]</scope>
    <source>
        <strain evidence="11">ATCC700992</strain>
    </source>
</reference>
<keyword evidence="3 7" id="KW-0489">Methyltransferase</keyword>
<dbReference type="InterPro" id="IPR020598">
    <property type="entry name" value="rRNA_Ade_methylase_Trfase_N"/>
</dbReference>
<feature type="binding site" evidence="7 8">
    <location>
        <position position="14"/>
    </location>
    <ligand>
        <name>S-adenosyl-L-methionine</name>
        <dbReference type="ChEBI" id="CHEBI:59789"/>
    </ligand>
</feature>
<keyword evidence="1 7" id="KW-0963">Cytoplasm</keyword>
<name>A0A098GAL5_9GAMM</name>
<feature type="binding site" evidence="7 8">
    <location>
        <position position="103"/>
    </location>
    <ligand>
        <name>S-adenosyl-L-methionine</name>
        <dbReference type="ChEBI" id="CHEBI:59789"/>
    </ligand>
</feature>
<feature type="binding site" evidence="7 8">
    <location>
        <position position="12"/>
    </location>
    <ligand>
        <name>S-adenosyl-L-methionine</name>
        <dbReference type="ChEBI" id="CHEBI:59789"/>
    </ligand>
</feature>
<dbReference type="GO" id="GO:0052908">
    <property type="term" value="F:16S rRNA (adenine(1518)-N(6)/adenine(1519)-N(6))-dimethyltransferase activity"/>
    <property type="evidence" value="ECO:0007669"/>
    <property type="project" value="UniProtKB-EC"/>
</dbReference>
<keyword evidence="4 7" id="KW-0808">Transferase</keyword>
<comment type="subcellular location">
    <subcellularLocation>
        <location evidence="7">Cytoplasm</location>
    </subcellularLocation>
</comment>
<dbReference type="Pfam" id="PF00398">
    <property type="entry name" value="RrnaAD"/>
    <property type="match status" value="1"/>
</dbReference>
<feature type="binding site" evidence="7 8">
    <location>
        <position position="85"/>
    </location>
    <ligand>
        <name>S-adenosyl-L-methionine</name>
        <dbReference type="ChEBI" id="CHEBI:59789"/>
    </ligand>
</feature>
<evidence type="ECO:0000256" key="6">
    <source>
        <dbReference type="ARBA" id="ARBA00022884"/>
    </source>
</evidence>
<comment type="similarity">
    <text evidence="7">Belongs to the class I-like SAM-binding methyltransferase superfamily. rRNA adenine N(6)-methyltransferase family. RsmA subfamily.</text>
</comment>
<dbReference type="Proteomes" id="UP000032430">
    <property type="component" value="Chromosome I"/>
</dbReference>
<dbReference type="InterPro" id="IPR023165">
    <property type="entry name" value="rRNA_Ade_diMease-like_C"/>
</dbReference>
<feature type="domain" description="Ribosomal RNA adenine methylase transferase N-terminal" evidence="9">
    <location>
        <begin position="19"/>
        <end position="188"/>
    </location>
</feature>
<dbReference type="PROSITE" id="PS51689">
    <property type="entry name" value="SAM_RNA_A_N6_MT"/>
    <property type="match status" value="1"/>
</dbReference>
<keyword evidence="5 7" id="KW-0949">S-adenosyl-L-methionine</keyword>
<organism evidence="10 11">
    <name type="scientific">Legionella fallonii LLAP-10</name>
    <dbReference type="NCBI Taxonomy" id="1212491"/>
    <lineage>
        <taxon>Bacteria</taxon>
        <taxon>Pseudomonadati</taxon>
        <taxon>Pseudomonadota</taxon>
        <taxon>Gammaproteobacteria</taxon>
        <taxon>Legionellales</taxon>
        <taxon>Legionellaceae</taxon>
        <taxon>Legionella</taxon>
    </lineage>
</organism>
<dbReference type="Gene3D" id="1.10.8.100">
    <property type="entry name" value="Ribosomal RNA adenine dimethylase-like, domain 2"/>
    <property type="match status" value="1"/>
</dbReference>
<evidence type="ECO:0000256" key="7">
    <source>
        <dbReference type="HAMAP-Rule" id="MF_00607"/>
    </source>
</evidence>
<dbReference type="SMART" id="SM00650">
    <property type="entry name" value="rADc"/>
    <property type="match status" value="1"/>
</dbReference>
<dbReference type="InterPro" id="IPR011530">
    <property type="entry name" value="rRNA_adenine_dimethylase"/>
</dbReference>
<dbReference type="EC" id="2.1.1.182" evidence="7"/>
<dbReference type="InterPro" id="IPR020596">
    <property type="entry name" value="rRNA_Ade_Mease_Trfase_CS"/>
</dbReference>
<dbReference type="KEGG" id="lfa:LFA_3697"/>
<comment type="function">
    <text evidence="7">Specifically dimethylates two adjacent adenosines (A1518 and A1519) in the loop of a conserved hairpin near the 3'-end of 16S rRNA in the 30S particle. May play a critical role in biogenesis of 30S subunits.</text>
</comment>
<dbReference type="NCBIfam" id="TIGR00755">
    <property type="entry name" value="ksgA"/>
    <property type="match status" value="1"/>
</dbReference>
<keyword evidence="11" id="KW-1185">Reference proteome</keyword>
<dbReference type="Gene3D" id="3.40.50.150">
    <property type="entry name" value="Vaccinia Virus protein VP39"/>
    <property type="match status" value="1"/>
</dbReference>
<dbReference type="AlphaFoldDB" id="A0A098GAL5"/>
<keyword evidence="2 7" id="KW-0698">rRNA processing</keyword>
<dbReference type="HAMAP" id="MF_00607">
    <property type="entry name" value="16SrRNA_methyltr_A"/>
    <property type="match status" value="1"/>
</dbReference>
<evidence type="ECO:0000256" key="5">
    <source>
        <dbReference type="ARBA" id="ARBA00022691"/>
    </source>
</evidence>
<evidence type="ECO:0000313" key="11">
    <source>
        <dbReference type="Proteomes" id="UP000032430"/>
    </source>
</evidence>
<keyword evidence="6 7" id="KW-0694">RNA-binding</keyword>
<dbReference type="HOGENOM" id="CLU_041220_0_1_6"/>
<dbReference type="FunFam" id="1.10.8.100:FF:000001">
    <property type="entry name" value="Ribosomal RNA small subunit methyltransferase A"/>
    <property type="match status" value="1"/>
</dbReference>
<dbReference type="GO" id="GO:0003723">
    <property type="term" value="F:RNA binding"/>
    <property type="evidence" value="ECO:0007669"/>
    <property type="project" value="UniProtKB-UniRule"/>
</dbReference>
<dbReference type="PANTHER" id="PTHR11727">
    <property type="entry name" value="DIMETHYLADENOSINE TRANSFERASE"/>
    <property type="match status" value="1"/>
</dbReference>
<dbReference type="SUPFAM" id="SSF53335">
    <property type="entry name" value="S-adenosyl-L-methionine-dependent methyltransferases"/>
    <property type="match status" value="1"/>
</dbReference>
<feature type="binding site" evidence="7 8">
    <location>
        <position position="39"/>
    </location>
    <ligand>
        <name>S-adenosyl-L-methionine</name>
        <dbReference type="ChEBI" id="CHEBI:59789"/>
    </ligand>
</feature>
<evidence type="ECO:0000259" key="9">
    <source>
        <dbReference type="SMART" id="SM00650"/>
    </source>
</evidence>
<evidence type="ECO:0000256" key="3">
    <source>
        <dbReference type="ARBA" id="ARBA00022603"/>
    </source>
</evidence>
<dbReference type="PANTHER" id="PTHR11727:SF7">
    <property type="entry name" value="DIMETHYLADENOSINE TRANSFERASE-RELATED"/>
    <property type="match status" value="1"/>
</dbReference>
<evidence type="ECO:0000256" key="2">
    <source>
        <dbReference type="ARBA" id="ARBA00022552"/>
    </source>
</evidence>
<evidence type="ECO:0000256" key="8">
    <source>
        <dbReference type="PROSITE-ProRule" id="PRU01026"/>
    </source>
</evidence>
<protein>
    <recommendedName>
        <fullName evidence="7">Ribosomal RNA small subunit methyltransferase A</fullName>
        <ecNumber evidence="7">2.1.1.182</ecNumber>
    </recommendedName>
    <alternativeName>
        <fullName evidence="7">16S rRNA (adenine(1518)-N(6)/adenine(1519)-N(6))-dimethyltransferase</fullName>
    </alternativeName>
    <alternativeName>
        <fullName evidence="7">16S rRNA dimethyladenosine transferase</fullName>
    </alternativeName>
    <alternativeName>
        <fullName evidence="7">16S rRNA dimethylase</fullName>
    </alternativeName>
    <alternativeName>
        <fullName evidence="7">S-adenosylmethionine-6-N', N'-adenosyl(rRNA) dimethyltransferase</fullName>
    </alternativeName>
</protein>
<dbReference type="InterPro" id="IPR001737">
    <property type="entry name" value="KsgA/Erm"/>
</dbReference>
<feature type="binding site" evidence="7 8">
    <location>
        <position position="60"/>
    </location>
    <ligand>
        <name>S-adenosyl-L-methionine</name>
        <dbReference type="ChEBI" id="CHEBI:59789"/>
    </ligand>
</feature>
<evidence type="ECO:0000256" key="1">
    <source>
        <dbReference type="ARBA" id="ARBA00022490"/>
    </source>
</evidence>
<dbReference type="CDD" id="cd02440">
    <property type="entry name" value="AdoMet_MTases"/>
    <property type="match status" value="1"/>
</dbReference>